<evidence type="ECO:0000313" key="2">
    <source>
        <dbReference type="EMBL" id="GAA0555247.1"/>
    </source>
</evidence>
<keyword evidence="1" id="KW-1133">Transmembrane helix</keyword>
<accession>A0ABN1DYT4</accession>
<feature type="transmembrane region" description="Helical" evidence="1">
    <location>
        <begin position="25"/>
        <end position="47"/>
    </location>
</feature>
<evidence type="ECO:0008006" key="4">
    <source>
        <dbReference type="Google" id="ProtNLM"/>
    </source>
</evidence>
<keyword evidence="1" id="KW-0812">Transmembrane</keyword>
<name>A0ABN1DYT4_SACER</name>
<keyword evidence="3" id="KW-1185">Reference proteome</keyword>
<comment type="caution">
    <text evidence="2">The sequence shown here is derived from an EMBL/GenBank/DDBJ whole genome shotgun (WGS) entry which is preliminary data.</text>
</comment>
<evidence type="ECO:0000256" key="1">
    <source>
        <dbReference type="SAM" id="Phobius"/>
    </source>
</evidence>
<evidence type="ECO:0000313" key="3">
    <source>
        <dbReference type="Proteomes" id="UP001500729"/>
    </source>
</evidence>
<keyword evidence="1" id="KW-0472">Membrane</keyword>
<dbReference type="Proteomes" id="UP001500729">
    <property type="component" value="Unassembled WGS sequence"/>
</dbReference>
<protein>
    <recommendedName>
        <fullName evidence="4">Transmembrane protein</fullName>
    </recommendedName>
</protein>
<gene>
    <name evidence="2" type="ORF">GCM10009533_61400</name>
</gene>
<organism evidence="2 3">
    <name type="scientific">Saccharopolyspora erythraea</name>
    <name type="common">Streptomyces erythraeus</name>
    <dbReference type="NCBI Taxonomy" id="1836"/>
    <lineage>
        <taxon>Bacteria</taxon>
        <taxon>Bacillati</taxon>
        <taxon>Actinomycetota</taxon>
        <taxon>Actinomycetes</taxon>
        <taxon>Pseudonocardiales</taxon>
        <taxon>Pseudonocardiaceae</taxon>
        <taxon>Saccharopolyspora</taxon>
    </lineage>
</organism>
<sequence>MVGLVSRAVEPALLLDHRAVRRFDIAAALIAALFVALGVLVAVQLWALSRLSASLFDASSALDQAGRGLSMVRVLPLIGDEIARLADSIQATATSVHAEAVRVRSNIRVLAVVVGVAVALVGLVPLALIYLPFRILRMRALAKLAGRLDGPADPMLVEQLAWCALARLPFEELRQITRSPWRDLAEGRHQQLAEAELRRLGIRPPENWAAPGAGPSQHPGS</sequence>
<feature type="transmembrane region" description="Helical" evidence="1">
    <location>
        <begin position="109"/>
        <end position="133"/>
    </location>
</feature>
<dbReference type="RefSeq" id="WP_143538122.1">
    <property type="nucleotide sequence ID" value="NZ_BAAAGS010000066.1"/>
</dbReference>
<dbReference type="EMBL" id="BAAAGS010000066">
    <property type="protein sequence ID" value="GAA0555247.1"/>
    <property type="molecule type" value="Genomic_DNA"/>
</dbReference>
<reference evidence="2 3" key="1">
    <citation type="journal article" date="2019" name="Int. J. Syst. Evol. Microbiol.">
        <title>The Global Catalogue of Microorganisms (GCM) 10K type strain sequencing project: providing services to taxonomists for standard genome sequencing and annotation.</title>
        <authorList>
            <consortium name="The Broad Institute Genomics Platform"/>
            <consortium name="The Broad Institute Genome Sequencing Center for Infectious Disease"/>
            <person name="Wu L."/>
            <person name="Ma J."/>
        </authorList>
    </citation>
    <scope>NUCLEOTIDE SEQUENCE [LARGE SCALE GENOMIC DNA]</scope>
    <source>
        <strain evidence="2 3">JCM 10303</strain>
    </source>
</reference>
<proteinExistence type="predicted"/>